<evidence type="ECO:0000313" key="1">
    <source>
        <dbReference type="EMBL" id="CAG8474429.1"/>
    </source>
</evidence>
<accession>A0ACA9KHV7</accession>
<name>A0ACA9KHV7_9GLOM</name>
<protein>
    <submittedName>
        <fullName evidence="1">7366_t:CDS:1</fullName>
    </submittedName>
</protein>
<dbReference type="Proteomes" id="UP000789920">
    <property type="component" value="Unassembled WGS sequence"/>
</dbReference>
<comment type="caution">
    <text evidence="1">The sequence shown here is derived from an EMBL/GenBank/DDBJ whole genome shotgun (WGS) entry which is preliminary data.</text>
</comment>
<sequence>MRSSRGLVGISVDGEEFLLKSTLWTFGGFGAFGWATADLNSYCSENSPESATNLQIAGSSIHISDFVCESIGRLKLSNYEIGINNLLPDSMHLKYTKAGIAIYSGINRDALFMFDNSSNYGLFAEDALLVSQMDIKDGTKKLLLYDDTMSDGSKHIMIYIDNANVKRSKRIKQVLEERDFVSLLKIHCFACRSEQFMSAYELGLSGKAADFAVKKYHSHCRISKQVLEEFTYD</sequence>
<gene>
    <name evidence="1" type="ORF">RPERSI_LOCUS718</name>
</gene>
<reference evidence="1" key="1">
    <citation type="submission" date="2021-06" db="EMBL/GenBank/DDBJ databases">
        <authorList>
            <person name="Kallberg Y."/>
            <person name="Tangrot J."/>
            <person name="Rosling A."/>
        </authorList>
    </citation>
    <scope>NUCLEOTIDE SEQUENCE</scope>
    <source>
        <strain evidence="1">MA461A</strain>
    </source>
</reference>
<dbReference type="EMBL" id="CAJVQC010000568">
    <property type="protein sequence ID" value="CAG8474429.1"/>
    <property type="molecule type" value="Genomic_DNA"/>
</dbReference>
<organism evidence="1 2">
    <name type="scientific">Racocetra persica</name>
    <dbReference type="NCBI Taxonomy" id="160502"/>
    <lineage>
        <taxon>Eukaryota</taxon>
        <taxon>Fungi</taxon>
        <taxon>Fungi incertae sedis</taxon>
        <taxon>Mucoromycota</taxon>
        <taxon>Glomeromycotina</taxon>
        <taxon>Glomeromycetes</taxon>
        <taxon>Diversisporales</taxon>
        <taxon>Gigasporaceae</taxon>
        <taxon>Racocetra</taxon>
    </lineage>
</organism>
<keyword evidence="2" id="KW-1185">Reference proteome</keyword>
<proteinExistence type="predicted"/>
<evidence type="ECO:0000313" key="2">
    <source>
        <dbReference type="Proteomes" id="UP000789920"/>
    </source>
</evidence>